<sequence>MAVRLRRRLLRNARTRQVLLLLSLVFRRPNLTRQVLLLPSLVFRCPPLFSCSRMCGTNRALRLLGCFRMCGTDRRPLWLPLDHRPALVLDAPHDI</sequence>
<organism evidence="1 2">
    <name type="scientific">Zizania palustris</name>
    <name type="common">Northern wild rice</name>
    <dbReference type="NCBI Taxonomy" id="103762"/>
    <lineage>
        <taxon>Eukaryota</taxon>
        <taxon>Viridiplantae</taxon>
        <taxon>Streptophyta</taxon>
        <taxon>Embryophyta</taxon>
        <taxon>Tracheophyta</taxon>
        <taxon>Spermatophyta</taxon>
        <taxon>Magnoliopsida</taxon>
        <taxon>Liliopsida</taxon>
        <taxon>Poales</taxon>
        <taxon>Poaceae</taxon>
        <taxon>BOP clade</taxon>
        <taxon>Oryzoideae</taxon>
        <taxon>Oryzeae</taxon>
        <taxon>Zizaniinae</taxon>
        <taxon>Zizania</taxon>
    </lineage>
</organism>
<dbReference type="AlphaFoldDB" id="A0A8J5X587"/>
<protein>
    <submittedName>
        <fullName evidence="1">Uncharacterized protein</fullName>
    </submittedName>
</protein>
<dbReference type="EMBL" id="JAAALK010000079">
    <property type="protein sequence ID" value="KAG8100473.1"/>
    <property type="molecule type" value="Genomic_DNA"/>
</dbReference>
<accession>A0A8J5X587</accession>
<keyword evidence="2" id="KW-1185">Reference proteome</keyword>
<reference evidence="1" key="1">
    <citation type="journal article" date="2021" name="bioRxiv">
        <title>Whole Genome Assembly and Annotation of Northern Wild Rice, Zizania palustris L., Supports a Whole Genome Duplication in the Zizania Genus.</title>
        <authorList>
            <person name="Haas M."/>
            <person name="Kono T."/>
            <person name="Macchietto M."/>
            <person name="Millas R."/>
            <person name="McGilp L."/>
            <person name="Shao M."/>
            <person name="Duquette J."/>
            <person name="Hirsch C.N."/>
            <person name="Kimball J."/>
        </authorList>
    </citation>
    <scope>NUCLEOTIDE SEQUENCE</scope>
    <source>
        <tissue evidence="1">Fresh leaf tissue</tissue>
    </source>
</reference>
<reference evidence="1" key="2">
    <citation type="submission" date="2021-02" db="EMBL/GenBank/DDBJ databases">
        <authorList>
            <person name="Kimball J.A."/>
            <person name="Haas M.W."/>
            <person name="Macchietto M."/>
            <person name="Kono T."/>
            <person name="Duquette J."/>
            <person name="Shao M."/>
        </authorList>
    </citation>
    <scope>NUCLEOTIDE SEQUENCE</scope>
    <source>
        <tissue evidence="1">Fresh leaf tissue</tissue>
    </source>
</reference>
<gene>
    <name evidence="1" type="ORF">GUJ93_ZPchr0013g36885</name>
</gene>
<proteinExistence type="predicted"/>
<dbReference type="Proteomes" id="UP000729402">
    <property type="component" value="Unassembled WGS sequence"/>
</dbReference>
<evidence type="ECO:0000313" key="2">
    <source>
        <dbReference type="Proteomes" id="UP000729402"/>
    </source>
</evidence>
<comment type="caution">
    <text evidence="1">The sequence shown here is derived from an EMBL/GenBank/DDBJ whole genome shotgun (WGS) entry which is preliminary data.</text>
</comment>
<name>A0A8J5X587_ZIZPA</name>
<evidence type="ECO:0000313" key="1">
    <source>
        <dbReference type="EMBL" id="KAG8100473.1"/>
    </source>
</evidence>